<feature type="binding site" evidence="4">
    <location>
        <position position="112"/>
    </location>
    <ligand>
        <name>anthranilate</name>
        <dbReference type="ChEBI" id="CHEBI:16567"/>
        <label>1</label>
    </ligand>
</feature>
<comment type="caution">
    <text evidence="4">Lacks conserved residue(s) required for the propagation of feature annotation.</text>
</comment>
<dbReference type="EMBL" id="JBEHZE010000001">
    <property type="protein sequence ID" value="MEX6634115.1"/>
    <property type="molecule type" value="Genomic_DNA"/>
</dbReference>
<comment type="function">
    <text evidence="4">Catalyzes the transfer of the phosphoribosyl group of 5-phosphorylribose-1-pyrophosphate (PRPP) to anthranilate to yield N-(5'-phosphoribosyl)-anthranilate (PRA).</text>
</comment>
<feature type="binding site" evidence="4">
    <location>
        <position position="227"/>
    </location>
    <ligand>
        <name>Mg(2+)</name>
        <dbReference type="ChEBI" id="CHEBI:18420"/>
        <label>2</label>
    </ligand>
</feature>
<accession>A0ABV3Z5M6</accession>
<dbReference type="InterPro" id="IPR036320">
    <property type="entry name" value="Glycosyl_Trfase_fam3_N_dom_sf"/>
</dbReference>
<dbReference type="InterPro" id="IPR017459">
    <property type="entry name" value="Glycosyl_Trfase_fam3_N_dom"/>
</dbReference>
<evidence type="ECO:0000256" key="4">
    <source>
        <dbReference type="HAMAP-Rule" id="MF_00211"/>
    </source>
</evidence>
<gene>
    <name evidence="4 7" type="primary">trpD</name>
    <name evidence="7" type="ORF">ABFZ84_11220</name>
</gene>
<keyword evidence="2 4" id="KW-0808">Transferase</keyword>
<dbReference type="Proteomes" id="UP001560685">
    <property type="component" value="Unassembled WGS sequence"/>
</dbReference>
<dbReference type="Gene3D" id="1.20.970.10">
    <property type="entry name" value="Transferase, Pyrimidine Nucleoside Phosphorylase, Chain C"/>
    <property type="match status" value="1"/>
</dbReference>
<dbReference type="InterPro" id="IPR000312">
    <property type="entry name" value="Glycosyl_Trfase_fam3"/>
</dbReference>
<dbReference type="GO" id="GO:0004048">
    <property type="term" value="F:anthranilate phosphoribosyltransferase activity"/>
    <property type="evidence" value="ECO:0007669"/>
    <property type="project" value="UniProtKB-EC"/>
</dbReference>
<evidence type="ECO:0000259" key="6">
    <source>
        <dbReference type="Pfam" id="PF02885"/>
    </source>
</evidence>
<feature type="domain" description="Glycosyl transferase family 3 N-terminal" evidence="6">
    <location>
        <begin position="8"/>
        <end position="67"/>
    </location>
</feature>
<dbReference type="NCBIfam" id="TIGR01245">
    <property type="entry name" value="trpD"/>
    <property type="match status" value="1"/>
</dbReference>
<name>A0ABV3Z5M6_9PROT</name>
<dbReference type="SUPFAM" id="SSF47648">
    <property type="entry name" value="Nucleoside phosphorylase/phosphoribosyltransferase N-terminal domain"/>
    <property type="match status" value="1"/>
</dbReference>
<dbReference type="Gene3D" id="3.40.1030.10">
    <property type="entry name" value="Nucleoside phosphorylase/phosphoribosyltransferase catalytic domain"/>
    <property type="match status" value="1"/>
</dbReference>
<keyword evidence="1 4" id="KW-0328">Glycosyltransferase</keyword>
<keyword evidence="4" id="KW-0479">Metal-binding</keyword>
<keyword evidence="3 4" id="KW-0822">Tryptophan biosynthesis</keyword>
<feature type="binding site" evidence="4">
    <location>
        <position position="81"/>
    </location>
    <ligand>
        <name>anthranilate</name>
        <dbReference type="ChEBI" id="CHEBI:16567"/>
        <label>1</label>
    </ligand>
</feature>
<evidence type="ECO:0000256" key="1">
    <source>
        <dbReference type="ARBA" id="ARBA00022676"/>
    </source>
</evidence>
<feature type="binding site" evidence="4">
    <location>
        <position position="227"/>
    </location>
    <ligand>
        <name>Mg(2+)</name>
        <dbReference type="ChEBI" id="CHEBI:18420"/>
        <label>1</label>
    </ligand>
</feature>
<comment type="similarity">
    <text evidence="4">Belongs to the anthranilate phosphoribosyltransferase family.</text>
</comment>
<evidence type="ECO:0000256" key="3">
    <source>
        <dbReference type="ARBA" id="ARBA00022822"/>
    </source>
</evidence>
<dbReference type="EC" id="2.4.2.18" evidence="4"/>
<keyword evidence="4" id="KW-0028">Amino-acid biosynthesis</keyword>
<keyword evidence="4" id="KW-0460">Magnesium</keyword>
<comment type="caution">
    <text evidence="7">The sequence shown here is derived from an EMBL/GenBank/DDBJ whole genome shotgun (WGS) entry which is preliminary data.</text>
</comment>
<proteinExistence type="inferred from homology"/>
<comment type="pathway">
    <text evidence="4">Amino-acid biosynthesis; L-tryptophan biosynthesis; L-tryptophan from chorismate: step 2/5.</text>
</comment>
<evidence type="ECO:0000313" key="7">
    <source>
        <dbReference type="EMBL" id="MEX6634115.1"/>
    </source>
</evidence>
<comment type="catalytic activity">
    <reaction evidence="4">
        <text>N-(5-phospho-beta-D-ribosyl)anthranilate + diphosphate = 5-phospho-alpha-D-ribose 1-diphosphate + anthranilate</text>
        <dbReference type="Rhea" id="RHEA:11768"/>
        <dbReference type="ChEBI" id="CHEBI:16567"/>
        <dbReference type="ChEBI" id="CHEBI:18277"/>
        <dbReference type="ChEBI" id="CHEBI:33019"/>
        <dbReference type="ChEBI" id="CHEBI:58017"/>
        <dbReference type="EC" id="2.4.2.18"/>
    </reaction>
</comment>
<feature type="binding site" evidence="4">
    <location>
        <position position="121"/>
    </location>
    <ligand>
        <name>5-phospho-alpha-D-ribose 1-diphosphate</name>
        <dbReference type="ChEBI" id="CHEBI:58017"/>
    </ligand>
</feature>
<dbReference type="HAMAP" id="MF_00211">
    <property type="entry name" value="TrpD"/>
    <property type="match status" value="1"/>
</dbReference>
<sequence>MSSFTPHLARATSGTPLTQSEMRDAMNALFSGEANDIEIAGFLCALRARGETIEEIATAALTMREHALKVDAPDDVVDTCGTGGDGAGTYNISTAAALIVAGAGVRVAKHGNKSASSKSGSSEVLEAMGVKLDIPPAQITRCITDANVGFMFAALHHKAVGHVVTARKTLGVRTMFNVLGPLSNPASAKRQVMGVFARDLVRPIAEVMPLLGVTDAWVVHGEDGLDELTTTGMTYVAAVKDGVVSEFEVTPENAGLSRATPADLTGGDPTENAAALRALLEGEKSAYRDISVLNAAAALIVSGKADNLNDAARLAEKSIDSGAAKTALDNLIRLSNEKS</sequence>
<dbReference type="InterPro" id="IPR035902">
    <property type="entry name" value="Nuc_phospho_transferase"/>
</dbReference>
<comment type="subunit">
    <text evidence="4">Homodimer.</text>
</comment>
<dbReference type="Pfam" id="PF00591">
    <property type="entry name" value="Glycos_transf_3"/>
    <property type="match status" value="1"/>
</dbReference>
<keyword evidence="4" id="KW-0057">Aromatic amino acid biosynthesis</keyword>
<dbReference type="RefSeq" id="WP_369314106.1">
    <property type="nucleotide sequence ID" value="NZ_JBEHZE010000001.1"/>
</dbReference>
<dbReference type="SUPFAM" id="SSF52418">
    <property type="entry name" value="Nucleoside phosphorylase/phosphoribosyltransferase catalytic domain"/>
    <property type="match status" value="1"/>
</dbReference>
<feature type="binding site" evidence="4">
    <location>
        <begin position="84"/>
        <end position="85"/>
    </location>
    <ligand>
        <name>5-phospho-alpha-D-ribose 1-diphosphate</name>
        <dbReference type="ChEBI" id="CHEBI:58017"/>
    </ligand>
</feature>
<feature type="binding site" evidence="4">
    <location>
        <position position="89"/>
    </location>
    <ligand>
        <name>5-phospho-alpha-D-ribose 1-diphosphate</name>
        <dbReference type="ChEBI" id="CHEBI:58017"/>
    </ligand>
</feature>
<keyword evidence="8" id="KW-1185">Reference proteome</keyword>
<comment type="cofactor">
    <cofactor evidence="4">
        <name>Mg(2+)</name>
        <dbReference type="ChEBI" id="CHEBI:18420"/>
    </cofactor>
    <text evidence="4">Binds 2 magnesium ions per monomer.</text>
</comment>
<dbReference type="PANTHER" id="PTHR43285:SF2">
    <property type="entry name" value="ANTHRANILATE PHOSPHORIBOSYLTRANSFERASE"/>
    <property type="match status" value="1"/>
</dbReference>
<feature type="binding site" evidence="4">
    <location>
        <position position="93"/>
    </location>
    <ligand>
        <name>Mg(2+)</name>
        <dbReference type="ChEBI" id="CHEBI:18420"/>
        <label>1</label>
    </ligand>
</feature>
<organism evidence="7 8">
    <name type="scientific">Hyphococcus lacteus</name>
    <dbReference type="NCBI Taxonomy" id="3143536"/>
    <lineage>
        <taxon>Bacteria</taxon>
        <taxon>Pseudomonadati</taxon>
        <taxon>Pseudomonadota</taxon>
        <taxon>Alphaproteobacteria</taxon>
        <taxon>Parvularculales</taxon>
        <taxon>Parvularculaceae</taxon>
        <taxon>Hyphococcus</taxon>
    </lineage>
</organism>
<evidence type="ECO:0000259" key="5">
    <source>
        <dbReference type="Pfam" id="PF00591"/>
    </source>
</evidence>
<feature type="binding site" evidence="4">
    <location>
        <begin position="109"/>
        <end position="117"/>
    </location>
    <ligand>
        <name>5-phospho-alpha-D-ribose 1-diphosphate</name>
        <dbReference type="ChEBI" id="CHEBI:58017"/>
    </ligand>
</feature>
<dbReference type="InterPro" id="IPR005940">
    <property type="entry name" value="Anthranilate_Pribosyl_Tfrase"/>
</dbReference>
<protein>
    <recommendedName>
        <fullName evidence="4">Anthranilate phosphoribosyltransferase</fullName>
        <ecNumber evidence="4">2.4.2.18</ecNumber>
    </recommendedName>
</protein>
<feature type="binding site" evidence="4">
    <location>
        <position position="167"/>
    </location>
    <ligand>
        <name>anthranilate</name>
        <dbReference type="ChEBI" id="CHEBI:16567"/>
        <label>2</label>
    </ligand>
</feature>
<feature type="binding site" evidence="4">
    <location>
        <begin position="91"/>
        <end position="94"/>
    </location>
    <ligand>
        <name>5-phospho-alpha-D-ribose 1-diphosphate</name>
        <dbReference type="ChEBI" id="CHEBI:58017"/>
    </ligand>
</feature>
<reference evidence="7 8" key="1">
    <citation type="submission" date="2024-05" db="EMBL/GenBank/DDBJ databases">
        <title>Three bacterial strains, DH-69, EH-24, and ECK-19 isolated from coastal sediments.</title>
        <authorList>
            <person name="Ye Y.-Q."/>
            <person name="Du Z.-J."/>
        </authorList>
    </citation>
    <scope>NUCLEOTIDE SEQUENCE [LARGE SCALE GENOMIC DNA]</scope>
    <source>
        <strain evidence="7 8">ECK-19</strain>
    </source>
</reference>
<dbReference type="Pfam" id="PF02885">
    <property type="entry name" value="Glycos_trans_3N"/>
    <property type="match status" value="1"/>
</dbReference>
<feature type="binding site" evidence="4">
    <location>
        <position position="81"/>
    </location>
    <ligand>
        <name>5-phospho-alpha-D-ribose 1-diphosphate</name>
        <dbReference type="ChEBI" id="CHEBI:58017"/>
    </ligand>
</feature>
<evidence type="ECO:0000313" key="8">
    <source>
        <dbReference type="Proteomes" id="UP001560685"/>
    </source>
</evidence>
<feature type="domain" description="Glycosyl transferase family 3" evidence="5">
    <location>
        <begin position="75"/>
        <end position="324"/>
    </location>
</feature>
<dbReference type="PANTHER" id="PTHR43285">
    <property type="entry name" value="ANTHRANILATE PHOSPHORIBOSYLTRANSFERASE"/>
    <property type="match status" value="1"/>
</dbReference>
<feature type="binding site" evidence="4">
    <location>
        <position position="226"/>
    </location>
    <ligand>
        <name>Mg(2+)</name>
        <dbReference type="ChEBI" id="CHEBI:18420"/>
        <label>2</label>
    </ligand>
</feature>
<evidence type="ECO:0000256" key="2">
    <source>
        <dbReference type="ARBA" id="ARBA00022679"/>
    </source>
</evidence>